<name>A0A225URP1_9STRA</name>
<sequence>MTSRDCRRVVRVTRQSTLSLLKLKTQLELIVSTRYVRRFLTSTELFKYVKINKAPKLTAAHHQARVERAEAHHD</sequence>
<evidence type="ECO:0000313" key="2">
    <source>
        <dbReference type="Proteomes" id="UP000198211"/>
    </source>
</evidence>
<accession>A0A225URP1</accession>
<dbReference type="Proteomes" id="UP000198211">
    <property type="component" value="Unassembled WGS sequence"/>
</dbReference>
<organism evidence="1 2">
    <name type="scientific">Phytophthora megakarya</name>
    <dbReference type="NCBI Taxonomy" id="4795"/>
    <lineage>
        <taxon>Eukaryota</taxon>
        <taxon>Sar</taxon>
        <taxon>Stramenopiles</taxon>
        <taxon>Oomycota</taxon>
        <taxon>Peronosporomycetes</taxon>
        <taxon>Peronosporales</taxon>
        <taxon>Peronosporaceae</taxon>
        <taxon>Phytophthora</taxon>
    </lineage>
</organism>
<proteinExistence type="predicted"/>
<dbReference type="EMBL" id="NBNE01013215">
    <property type="protein sequence ID" value="OWY95236.1"/>
    <property type="molecule type" value="Genomic_DNA"/>
</dbReference>
<keyword evidence="2" id="KW-1185">Reference proteome</keyword>
<evidence type="ECO:0000313" key="1">
    <source>
        <dbReference type="EMBL" id="OWY95236.1"/>
    </source>
</evidence>
<gene>
    <name evidence="1" type="ORF">PHMEG_00034812</name>
</gene>
<comment type="caution">
    <text evidence="1">The sequence shown here is derived from an EMBL/GenBank/DDBJ whole genome shotgun (WGS) entry which is preliminary data.</text>
</comment>
<dbReference type="OrthoDB" id="127277at2759"/>
<dbReference type="AlphaFoldDB" id="A0A225URP1"/>
<protein>
    <submittedName>
        <fullName evidence="1">Uncharacterized protein</fullName>
    </submittedName>
</protein>
<reference evidence="2" key="1">
    <citation type="submission" date="2017-03" db="EMBL/GenBank/DDBJ databases">
        <title>Phytopthora megakarya and P. palmivora, two closely related causual agents of cacao black pod achieved similar genome size and gene model numbers by different mechanisms.</title>
        <authorList>
            <person name="Ali S."/>
            <person name="Shao J."/>
            <person name="Larry D.J."/>
            <person name="Kronmiller B."/>
            <person name="Shen D."/>
            <person name="Strem M.D."/>
            <person name="Melnick R.L."/>
            <person name="Guiltinan M.J."/>
            <person name="Tyler B.M."/>
            <person name="Meinhardt L.W."/>
            <person name="Bailey B.A."/>
        </authorList>
    </citation>
    <scope>NUCLEOTIDE SEQUENCE [LARGE SCALE GENOMIC DNA]</scope>
    <source>
        <strain evidence="2">zdho120</strain>
    </source>
</reference>